<dbReference type="AlphaFoldDB" id="A0A4Y2S6G2"/>
<evidence type="ECO:0000313" key="1">
    <source>
        <dbReference type="EMBL" id="GBN82810.1"/>
    </source>
</evidence>
<comment type="caution">
    <text evidence="1">The sequence shown here is derived from an EMBL/GenBank/DDBJ whole genome shotgun (WGS) entry which is preliminary data.</text>
</comment>
<reference evidence="1 2" key="1">
    <citation type="journal article" date="2019" name="Sci. Rep.">
        <title>Orb-weaving spider Araneus ventricosus genome elucidates the spidroin gene catalogue.</title>
        <authorList>
            <person name="Kono N."/>
            <person name="Nakamura H."/>
            <person name="Ohtoshi R."/>
            <person name="Moran D.A.P."/>
            <person name="Shinohara A."/>
            <person name="Yoshida Y."/>
            <person name="Fujiwara M."/>
            <person name="Mori M."/>
            <person name="Tomita M."/>
            <person name="Arakawa K."/>
        </authorList>
    </citation>
    <scope>NUCLEOTIDE SEQUENCE [LARGE SCALE GENOMIC DNA]</scope>
</reference>
<name>A0A4Y2S6G2_ARAVE</name>
<sequence length="118" mass="12735">MTAAAIASSTEDGVLVAHHRNTARPLKKEVRTSLVERPRGGDKEDFHIAAAIASSTENGVLVAHHRNTARLLKKEVRTVTGGETQSPTLTIPTGEATSCLLIRQQVISVNSRCSQPWK</sequence>
<organism evidence="1 2">
    <name type="scientific">Araneus ventricosus</name>
    <name type="common">Orbweaver spider</name>
    <name type="synonym">Epeira ventricosa</name>
    <dbReference type="NCBI Taxonomy" id="182803"/>
    <lineage>
        <taxon>Eukaryota</taxon>
        <taxon>Metazoa</taxon>
        <taxon>Ecdysozoa</taxon>
        <taxon>Arthropoda</taxon>
        <taxon>Chelicerata</taxon>
        <taxon>Arachnida</taxon>
        <taxon>Araneae</taxon>
        <taxon>Araneomorphae</taxon>
        <taxon>Entelegynae</taxon>
        <taxon>Araneoidea</taxon>
        <taxon>Araneidae</taxon>
        <taxon>Araneus</taxon>
    </lineage>
</organism>
<proteinExistence type="predicted"/>
<evidence type="ECO:0000313" key="2">
    <source>
        <dbReference type="Proteomes" id="UP000499080"/>
    </source>
</evidence>
<keyword evidence="2" id="KW-1185">Reference proteome</keyword>
<dbReference type="EMBL" id="BGPR01019740">
    <property type="protein sequence ID" value="GBN82810.1"/>
    <property type="molecule type" value="Genomic_DNA"/>
</dbReference>
<protein>
    <submittedName>
        <fullName evidence="1">Uncharacterized protein</fullName>
    </submittedName>
</protein>
<accession>A0A4Y2S6G2</accession>
<dbReference type="Proteomes" id="UP000499080">
    <property type="component" value="Unassembled WGS sequence"/>
</dbReference>
<gene>
    <name evidence="1" type="ORF">AVEN_142931_1</name>
</gene>